<evidence type="ECO:0000313" key="6">
    <source>
        <dbReference type="Proteomes" id="UP000236721"/>
    </source>
</evidence>
<accession>A0A1H5RS83</accession>
<proteinExistence type="predicted"/>
<dbReference type="SMART" id="SM00342">
    <property type="entry name" value="HTH_ARAC"/>
    <property type="match status" value="1"/>
</dbReference>
<dbReference type="GO" id="GO:0000976">
    <property type="term" value="F:transcription cis-regulatory region binding"/>
    <property type="evidence" value="ECO:0007669"/>
    <property type="project" value="TreeGrafter"/>
</dbReference>
<reference evidence="6" key="1">
    <citation type="submission" date="2016-10" db="EMBL/GenBank/DDBJ databases">
        <authorList>
            <person name="Varghese N."/>
            <person name="Submissions S."/>
        </authorList>
    </citation>
    <scope>NUCLEOTIDE SEQUENCE [LARGE SCALE GENOMIC DNA]</scope>
    <source>
        <strain evidence="6">CGMCC 1.7062</strain>
    </source>
</reference>
<dbReference type="PROSITE" id="PS01124">
    <property type="entry name" value="HTH_ARAC_FAMILY_2"/>
    <property type="match status" value="1"/>
</dbReference>
<protein>
    <submittedName>
        <fullName evidence="5">AraC-type DNA-binding protein</fullName>
    </submittedName>
</protein>
<dbReference type="Gene3D" id="1.10.10.60">
    <property type="entry name" value="Homeodomain-like"/>
    <property type="match status" value="1"/>
</dbReference>
<dbReference type="RefSeq" id="WP_103878354.1">
    <property type="nucleotide sequence ID" value="NZ_FNVG01000001.1"/>
</dbReference>
<sequence length="358" mass="40911">MRPAEKDIQTLVSRERIWELVNCCEALSDVATTQSPHYERMVSDNFGAAQYLPESILVGLWELLADHALDRSFAIRLSEFTNSCSKDLLYSWICQAPTLDECLKILVDNSVISNSSEQWKIRIMGDKCQLHYLVDPTKGYPYQATEHAVCSLVSLLKHLSQSQLVLTGAAFKYSEPAYSRKYLSVLDVRPQFSMDHNYIEFTREHLRTPVFNTSEYTRKILEHRATKVKKAMTSWSLSARVKQLAFDMLEHEKVVSLEVASSTLFMSKQTLARRLQCEGTSFSEIVDHARKVKAIKAIRERVYSFAEISYSLGFRDSSSFYKAFRRWFGVSPGEYLASIEQANNQSGIDPVDIALLHT</sequence>
<keyword evidence="2 5" id="KW-0238">DNA-binding</keyword>
<evidence type="ECO:0000256" key="3">
    <source>
        <dbReference type="ARBA" id="ARBA00023163"/>
    </source>
</evidence>
<dbReference type="PANTHER" id="PTHR47894:SF1">
    <property type="entry name" value="HTH-TYPE TRANSCRIPTIONAL REGULATOR VQSM"/>
    <property type="match status" value="1"/>
</dbReference>
<dbReference type="GO" id="GO:0003700">
    <property type="term" value="F:DNA-binding transcription factor activity"/>
    <property type="evidence" value="ECO:0007669"/>
    <property type="project" value="InterPro"/>
</dbReference>
<dbReference type="InterPro" id="IPR009057">
    <property type="entry name" value="Homeodomain-like_sf"/>
</dbReference>
<keyword evidence="3" id="KW-0804">Transcription</keyword>
<dbReference type="GO" id="GO:0005829">
    <property type="term" value="C:cytosol"/>
    <property type="evidence" value="ECO:0007669"/>
    <property type="project" value="TreeGrafter"/>
</dbReference>
<dbReference type="Proteomes" id="UP000236721">
    <property type="component" value="Unassembled WGS sequence"/>
</dbReference>
<dbReference type="Pfam" id="PF12625">
    <property type="entry name" value="Arabinose_bd"/>
    <property type="match status" value="1"/>
</dbReference>
<dbReference type="AlphaFoldDB" id="A0A1H5RS83"/>
<dbReference type="InterPro" id="IPR020449">
    <property type="entry name" value="Tscrpt_reg_AraC-type_HTH"/>
</dbReference>
<dbReference type="OrthoDB" id="6396588at2"/>
<dbReference type="InterPro" id="IPR018060">
    <property type="entry name" value="HTH_AraC"/>
</dbReference>
<evidence type="ECO:0000259" key="4">
    <source>
        <dbReference type="PROSITE" id="PS01124"/>
    </source>
</evidence>
<evidence type="ECO:0000256" key="1">
    <source>
        <dbReference type="ARBA" id="ARBA00023015"/>
    </source>
</evidence>
<evidence type="ECO:0000313" key="5">
    <source>
        <dbReference type="EMBL" id="SEF41193.1"/>
    </source>
</evidence>
<keyword evidence="1" id="KW-0805">Transcription regulation</keyword>
<dbReference type="Pfam" id="PF12833">
    <property type="entry name" value="HTH_18"/>
    <property type="match status" value="1"/>
</dbReference>
<name>A0A1H5RS83_9VIBR</name>
<organism evidence="5 6">
    <name type="scientific">Vibrio hangzhouensis</name>
    <dbReference type="NCBI Taxonomy" id="462991"/>
    <lineage>
        <taxon>Bacteria</taxon>
        <taxon>Pseudomonadati</taxon>
        <taxon>Pseudomonadota</taxon>
        <taxon>Gammaproteobacteria</taxon>
        <taxon>Vibrionales</taxon>
        <taxon>Vibrionaceae</taxon>
        <taxon>Vibrio</taxon>
    </lineage>
</organism>
<keyword evidence="6" id="KW-1185">Reference proteome</keyword>
<dbReference type="PRINTS" id="PR00032">
    <property type="entry name" value="HTHARAC"/>
</dbReference>
<dbReference type="PANTHER" id="PTHR47894">
    <property type="entry name" value="HTH-TYPE TRANSCRIPTIONAL REGULATOR GADX"/>
    <property type="match status" value="1"/>
</dbReference>
<gene>
    <name evidence="5" type="ORF">SAMN04488244_10197</name>
</gene>
<evidence type="ECO:0000256" key="2">
    <source>
        <dbReference type="ARBA" id="ARBA00023125"/>
    </source>
</evidence>
<dbReference type="InterPro" id="IPR032687">
    <property type="entry name" value="AraC-type_N"/>
</dbReference>
<feature type="domain" description="HTH araC/xylS-type" evidence="4">
    <location>
        <begin position="239"/>
        <end position="338"/>
    </location>
</feature>
<dbReference type="EMBL" id="FNVG01000001">
    <property type="protein sequence ID" value="SEF41193.1"/>
    <property type="molecule type" value="Genomic_DNA"/>
</dbReference>
<dbReference type="SUPFAM" id="SSF46689">
    <property type="entry name" value="Homeodomain-like"/>
    <property type="match status" value="1"/>
</dbReference>